<sequence length="464" mass="50604">MAADQIKETAPDEECQSSKSRIRTYTRRWLVLVALSVLVFTNSMSRLAFGPVAYTAASFYETEVGTINWFAIVYMVVGIPFGLVATWVMEKLGLRTSLVAAAWVNLVGCILRTCSALEGLESMARLGLVFTGHVLSAIAQPFFMFAPTKVSAVWFPDNQRAMANTIATTSNPLGILAANLLSPIIVKEPNNILLMQIVFACPAVFGALFATFVIRSNAPPLPPSESAVTRSEPFCVGLKTLAKNPQYWILFVSVGGGVGIYTAITVFLEQILCPWGYSDFFAGVVCGTCLVVAGVLGALMAGIIADRTKRFVLVAKITYLFCLGAVSMFAIVQVPVELFNRAMQNALVAVACGLIGFFGMPLFPLGNELVVETTYPAEPSTSTGLVFLSGQLQGMLLILVLQNVAKPVPEFMSIHIFKILKKWIRPTVRDMTVPCYVLMGYAILVGLVFVIFFKTDYRRITMER</sequence>
<evidence type="ECO:0000256" key="5">
    <source>
        <dbReference type="SAM" id="Phobius"/>
    </source>
</evidence>
<feature type="transmembrane region" description="Helical" evidence="5">
    <location>
        <begin position="317"/>
        <end position="336"/>
    </location>
</feature>
<dbReference type="InterPro" id="IPR011701">
    <property type="entry name" value="MFS"/>
</dbReference>
<dbReference type="OMA" id="LMASLEC"/>
<keyword evidence="8" id="KW-1185">Reference proteome</keyword>
<feature type="domain" description="Major facilitator superfamily (MFS) profile" evidence="6">
    <location>
        <begin position="31"/>
        <end position="458"/>
    </location>
</feature>
<feature type="transmembrane region" description="Helical" evidence="5">
    <location>
        <begin position="431"/>
        <end position="453"/>
    </location>
</feature>
<dbReference type="GO" id="GO:0022857">
    <property type="term" value="F:transmembrane transporter activity"/>
    <property type="evidence" value="ECO:0007669"/>
    <property type="project" value="InterPro"/>
</dbReference>
<reference evidence="8" key="1">
    <citation type="journal article" date="2002" name="Science">
        <title>The draft genome of Ciona intestinalis: insights into chordate and vertebrate origins.</title>
        <authorList>
            <person name="Dehal P."/>
            <person name="Satou Y."/>
            <person name="Campbell R.K."/>
            <person name="Chapman J."/>
            <person name="Degnan B."/>
            <person name="De Tomaso A."/>
            <person name="Davidson B."/>
            <person name="Di Gregorio A."/>
            <person name="Gelpke M."/>
            <person name="Goodstein D.M."/>
            <person name="Harafuji N."/>
            <person name="Hastings K.E."/>
            <person name="Ho I."/>
            <person name="Hotta K."/>
            <person name="Huang W."/>
            <person name="Kawashima T."/>
            <person name="Lemaire P."/>
            <person name="Martinez D."/>
            <person name="Meinertzhagen I.A."/>
            <person name="Necula S."/>
            <person name="Nonaka M."/>
            <person name="Putnam N."/>
            <person name="Rash S."/>
            <person name="Saiga H."/>
            <person name="Satake M."/>
            <person name="Terry A."/>
            <person name="Yamada L."/>
            <person name="Wang H.G."/>
            <person name="Awazu S."/>
            <person name="Azumi K."/>
            <person name="Boore J."/>
            <person name="Branno M."/>
            <person name="Chin-Bow S."/>
            <person name="DeSantis R."/>
            <person name="Doyle S."/>
            <person name="Francino P."/>
            <person name="Keys D.N."/>
            <person name="Haga S."/>
            <person name="Hayashi H."/>
            <person name="Hino K."/>
            <person name="Imai K.S."/>
            <person name="Inaba K."/>
            <person name="Kano S."/>
            <person name="Kobayashi K."/>
            <person name="Kobayashi M."/>
            <person name="Lee B.I."/>
            <person name="Makabe K.W."/>
            <person name="Manohar C."/>
            <person name="Matassi G."/>
            <person name="Medina M."/>
            <person name="Mochizuki Y."/>
            <person name="Mount S."/>
            <person name="Morishita T."/>
            <person name="Miura S."/>
            <person name="Nakayama A."/>
            <person name="Nishizaka S."/>
            <person name="Nomoto H."/>
            <person name="Ohta F."/>
            <person name="Oishi K."/>
            <person name="Rigoutsos I."/>
            <person name="Sano M."/>
            <person name="Sasaki A."/>
            <person name="Sasakura Y."/>
            <person name="Shoguchi E."/>
            <person name="Shin-i T."/>
            <person name="Spagnuolo A."/>
            <person name="Stainier D."/>
            <person name="Suzuki M.M."/>
            <person name="Tassy O."/>
            <person name="Takatori N."/>
            <person name="Tokuoka M."/>
            <person name="Yagi K."/>
            <person name="Yoshizaki F."/>
            <person name="Wada S."/>
            <person name="Zhang C."/>
            <person name="Hyatt P.D."/>
            <person name="Larimer F."/>
            <person name="Detter C."/>
            <person name="Doggett N."/>
            <person name="Glavina T."/>
            <person name="Hawkins T."/>
            <person name="Richardson P."/>
            <person name="Lucas S."/>
            <person name="Kohara Y."/>
            <person name="Levine M."/>
            <person name="Satoh N."/>
            <person name="Rokhsar D.S."/>
        </authorList>
    </citation>
    <scope>NUCLEOTIDE SEQUENCE [LARGE SCALE GENOMIC DNA]</scope>
</reference>
<feature type="transmembrane region" description="Helical" evidence="5">
    <location>
        <begin position="29"/>
        <end position="49"/>
    </location>
</feature>
<feature type="transmembrane region" description="Helical" evidence="5">
    <location>
        <begin position="247"/>
        <end position="268"/>
    </location>
</feature>
<keyword evidence="2 5" id="KW-0812">Transmembrane</keyword>
<dbReference type="PROSITE" id="PS50850">
    <property type="entry name" value="MFS"/>
    <property type="match status" value="1"/>
</dbReference>
<evidence type="ECO:0000256" key="2">
    <source>
        <dbReference type="ARBA" id="ARBA00022692"/>
    </source>
</evidence>
<dbReference type="InterPro" id="IPR049680">
    <property type="entry name" value="FLVCR1-2_SLC49-like"/>
</dbReference>
<dbReference type="Gene3D" id="1.20.1250.20">
    <property type="entry name" value="MFS general substrate transporter like domains"/>
    <property type="match status" value="2"/>
</dbReference>
<evidence type="ECO:0000256" key="4">
    <source>
        <dbReference type="ARBA" id="ARBA00023136"/>
    </source>
</evidence>
<protein>
    <recommendedName>
        <fullName evidence="6">Major facilitator superfamily (MFS) profile domain-containing protein</fullName>
    </recommendedName>
</protein>
<reference evidence="7" key="4">
    <citation type="submission" date="2025-09" db="UniProtKB">
        <authorList>
            <consortium name="Ensembl"/>
        </authorList>
    </citation>
    <scope>IDENTIFICATION</scope>
</reference>
<dbReference type="GO" id="GO:0016020">
    <property type="term" value="C:membrane"/>
    <property type="evidence" value="ECO:0000318"/>
    <property type="project" value="GO_Central"/>
</dbReference>
<dbReference type="EMBL" id="EAAA01002579">
    <property type="status" value="NOT_ANNOTATED_CDS"/>
    <property type="molecule type" value="Genomic_DNA"/>
</dbReference>
<dbReference type="Ensembl" id="ENSCINT00000010027.3">
    <property type="protein sequence ID" value="ENSCINP00000010027.3"/>
    <property type="gene ID" value="ENSCING00000004854.3"/>
</dbReference>
<feature type="transmembrane region" description="Helical" evidence="5">
    <location>
        <begin position="69"/>
        <end position="88"/>
    </location>
</feature>
<dbReference type="GeneTree" id="ENSGT01030000234625"/>
<evidence type="ECO:0000313" key="7">
    <source>
        <dbReference type="Ensembl" id="ENSCINP00000010027.3"/>
    </source>
</evidence>
<proteinExistence type="predicted"/>
<dbReference type="PANTHER" id="PTHR10924:SF6">
    <property type="entry name" value="SOLUTE CARRIER FAMILY 49 MEMBER A3"/>
    <property type="match status" value="1"/>
</dbReference>
<dbReference type="HOGENOM" id="CLU_023132_3_2_1"/>
<dbReference type="SUPFAM" id="SSF103473">
    <property type="entry name" value="MFS general substrate transporter"/>
    <property type="match status" value="1"/>
</dbReference>
<evidence type="ECO:0000313" key="8">
    <source>
        <dbReference type="Proteomes" id="UP000008144"/>
    </source>
</evidence>
<feature type="transmembrane region" description="Helical" evidence="5">
    <location>
        <begin position="280"/>
        <end position="305"/>
    </location>
</feature>
<evidence type="ECO:0000259" key="6">
    <source>
        <dbReference type="PROSITE" id="PS50850"/>
    </source>
</evidence>
<keyword evidence="4 5" id="KW-0472">Membrane</keyword>
<feature type="transmembrane region" description="Helical" evidence="5">
    <location>
        <begin position="166"/>
        <end position="186"/>
    </location>
</feature>
<comment type="subcellular location">
    <subcellularLocation>
        <location evidence="1">Membrane</location>
        <topology evidence="1">Multi-pass membrane protein</topology>
    </subcellularLocation>
</comment>
<feature type="transmembrane region" description="Helical" evidence="5">
    <location>
        <begin position="342"/>
        <end position="363"/>
    </location>
</feature>
<organism evidence="7 8">
    <name type="scientific">Ciona intestinalis</name>
    <name type="common">Transparent sea squirt</name>
    <name type="synonym">Ascidia intestinalis</name>
    <dbReference type="NCBI Taxonomy" id="7719"/>
    <lineage>
        <taxon>Eukaryota</taxon>
        <taxon>Metazoa</taxon>
        <taxon>Chordata</taxon>
        <taxon>Tunicata</taxon>
        <taxon>Ascidiacea</taxon>
        <taxon>Phlebobranchia</taxon>
        <taxon>Cionidae</taxon>
        <taxon>Ciona</taxon>
    </lineage>
</organism>
<feature type="transmembrane region" description="Helical" evidence="5">
    <location>
        <begin position="126"/>
        <end position="145"/>
    </location>
</feature>
<dbReference type="InParanoid" id="F6TYP3"/>
<dbReference type="Pfam" id="PF07690">
    <property type="entry name" value="MFS_1"/>
    <property type="match status" value="1"/>
</dbReference>
<feature type="transmembrane region" description="Helical" evidence="5">
    <location>
        <begin position="192"/>
        <end position="214"/>
    </location>
</feature>
<dbReference type="AlphaFoldDB" id="F6TYP3"/>
<reference evidence="7" key="2">
    <citation type="journal article" date="2008" name="Genome Biol.">
        <title>Improved genome assembly and evidence-based global gene model set for the chordate Ciona intestinalis: new insight into intron and operon populations.</title>
        <authorList>
            <person name="Satou Y."/>
            <person name="Mineta K."/>
            <person name="Ogasawara M."/>
            <person name="Sasakura Y."/>
            <person name="Shoguchi E."/>
            <person name="Ueno K."/>
            <person name="Yamada L."/>
            <person name="Matsumoto J."/>
            <person name="Wasserscheid J."/>
            <person name="Dewar K."/>
            <person name="Wiley G.B."/>
            <person name="Macmil S.L."/>
            <person name="Roe B.A."/>
            <person name="Zeller R.W."/>
            <person name="Hastings K.E."/>
            <person name="Lemaire P."/>
            <person name="Lindquist E."/>
            <person name="Endo T."/>
            <person name="Hotta K."/>
            <person name="Inaba K."/>
        </authorList>
    </citation>
    <scope>NUCLEOTIDE SEQUENCE [LARGE SCALE GENOMIC DNA]</scope>
    <source>
        <strain evidence="7">wild type</strain>
    </source>
</reference>
<evidence type="ECO:0000256" key="3">
    <source>
        <dbReference type="ARBA" id="ARBA00022989"/>
    </source>
</evidence>
<dbReference type="Proteomes" id="UP000008144">
    <property type="component" value="Chromosome 8"/>
</dbReference>
<evidence type="ECO:0000256" key="1">
    <source>
        <dbReference type="ARBA" id="ARBA00004141"/>
    </source>
</evidence>
<dbReference type="InterPro" id="IPR020846">
    <property type="entry name" value="MFS_dom"/>
</dbReference>
<name>F6TYP3_CIOIN</name>
<dbReference type="CDD" id="cd17399">
    <property type="entry name" value="MFS_MFSD7"/>
    <property type="match status" value="1"/>
</dbReference>
<dbReference type="InterPro" id="IPR036259">
    <property type="entry name" value="MFS_trans_sf"/>
</dbReference>
<keyword evidence="3 5" id="KW-1133">Transmembrane helix</keyword>
<reference evidence="7" key="3">
    <citation type="submission" date="2025-08" db="UniProtKB">
        <authorList>
            <consortium name="Ensembl"/>
        </authorList>
    </citation>
    <scope>IDENTIFICATION</scope>
</reference>
<dbReference type="PANTHER" id="PTHR10924">
    <property type="entry name" value="MAJOR FACILITATOR SUPERFAMILY PROTEIN-RELATED"/>
    <property type="match status" value="1"/>
</dbReference>
<accession>F6TYP3</accession>